<protein>
    <recommendedName>
        <fullName evidence="3">Reverse transcriptase domain-containing protein</fullName>
    </recommendedName>
</protein>
<dbReference type="Ensembl" id="ENSLOCT00000021099.1">
    <property type="protein sequence ID" value="ENSLOCP00000021063.1"/>
    <property type="gene ID" value="ENSLOCG00000017044.1"/>
</dbReference>
<evidence type="ECO:0008006" key="3">
    <source>
        <dbReference type="Google" id="ProtNLM"/>
    </source>
</evidence>
<accession>W5NKA4</accession>
<name>W5NKA4_LEPOC</name>
<dbReference type="HOGENOM" id="CLU_000680_32_0_1"/>
<dbReference type="OMA" id="RINATWM"/>
<dbReference type="GeneTree" id="ENSGT00940000162286"/>
<dbReference type="AlphaFoldDB" id="W5NKA4"/>
<proteinExistence type="predicted"/>
<dbReference type="EMBL" id="AHAT01001813">
    <property type="status" value="NOT_ANNOTATED_CDS"/>
    <property type="molecule type" value="Genomic_DNA"/>
</dbReference>
<dbReference type="Proteomes" id="UP000018468">
    <property type="component" value="Linkage group LG16"/>
</dbReference>
<keyword evidence="2" id="KW-1185">Reference proteome</keyword>
<dbReference type="eggNOG" id="ENOG502S9SX">
    <property type="taxonomic scope" value="Eukaryota"/>
</dbReference>
<dbReference type="PANTHER" id="PTHR46238">
    <property type="entry name" value="REVERSE TRANSCRIPTASE DOMAIN-CONTAINING PROTEIN"/>
    <property type="match status" value="1"/>
</dbReference>
<reference evidence="1" key="3">
    <citation type="submission" date="2025-09" db="UniProtKB">
        <authorList>
            <consortium name="Ensembl"/>
        </authorList>
    </citation>
    <scope>IDENTIFICATION</scope>
</reference>
<organism evidence="1 2">
    <name type="scientific">Lepisosteus oculatus</name>
    <name type="common">Spotted gar</name>
    <dbReference type="NCBI Taxonomy" id="7918"/>
    <lineage>
        <taxon>Eukaryota</taxon>
        <taxon>Metazoa</taxon>
        <taxon>Chordata</taxon>
        <taxon>Craniata</taxon>
        <taxon>Vertebrata</taxon>
        <taxon>Euteleostomi</taxon>
        <taxon>Actinopterygii</taxon>
        <taxon>Neopterygii</taxon>
        <taxon>Holostei</taxon>
        <taxon>Semionotiformes</taxon>
        <taxon>Lepisosteidae</taxon>
        <taxon>Lepisosteus</taxon>
    </lineage>
</organism>
<evidence type="ECO:0000313" key="1">
    <source>
        <dbReference type="Ensembl" id="ENSLOCP00000021063.1"/>
    </source>
</evidence>
<dbReference type="PANTHER" id="PTHR46238:SF8">
    <property type="entry name" value="ENDONUCLEASE_EXONUCLEASE_PHOSPHATASE DOMAIN-CONTAINING PROTEIN"/>
    <property type="match status" value="1"/>
</dbReference>
<reference evidence="2" key="1">
    <citation type="submission" date="2011-12" db="EMBL/GenBank/DDBJ databases">
        <title>The Draft Genome of Lepisosteus oculatus.</title>
        <authorList>
            <consortium name="The Broad Institute Genome Assembly &amp; Analysis Group"/>
            <consortium name="Computational R&amp;D Group"/>
            <consortium name="and Sequencing Platform"/>
            <person name="Di Palma F."/>
            <person name="Alfoldi J."/>
            <person name="Johnson J."/>
            <person name="Berlin A."/>
            <person name="Gnerre S."/>
            <person name="Jaffe D."/>
            <person name="MacCallum I."/>
            <person name="Young S."/>
            <person name="Walker B.J."/>
            <person name="Lander E.S."/>
            <person name="Lindblad-Toh K."/>
        </authorList>
    </citation>
    <scope>NUCLEOTIDE SEQUENCE [LARGE SCALE GENOMIC DNA]</scope>
</reference>
<dbReference type="STRING" id="7918.ENSLOCP00000021063"/>
<reference evidence="1" key="2">
    <citation type="submission" date="2025-08" db="UniProtKB">
        <authorList>
            <consortium name="Ensembl"/>
        </authorList>
    </citation>
    <scope>IDENTIFICATION</scope>
</reference>
<dbReference type="InParanoid" id="W5NKA4"/>
<sequence length="153" mass="17918">KKTEYLEGGDQTDDTIAAGGVQLNKVTQFKYLGSYINYECTTLQDAKTQVSAAWMKWQNVTGVLCHKNIPFFRLKFKVYHSVFRPVALYGTECWPTTQKHEQALHTMEMKMLRWTLGLTRLDHVMNEEVRKTLKVTPVSEKMRESRLRWYGHV</sequence>
<evidence type="ECO:0000313" key="2">
    <source>
        <dbReference type="Proteomes" id="UP000018468"/>
    </source>
</evidence>